<sequence length="551" mass="59086">MPTDSTDSPPVRTIRPAAAERLVPTVRDVVGSPEVAVGRPEVLTGAAAMDRPVRWVHVLDGPTVEGMLSGQELVLSTGVGWPPDEELPGYVGALAHAGAAGLVLELGARYRTVPAELVDAGRELDLPLIVLHRRVRFVSITEAVHRRILAAQMQALEVRDSVHDLFTELIRTGAPADHIVHEVARLLHSPVVLEDLSHRVITCSPHGGDIASLLADWRDRSRLAHERGNTGRCVAVVEARGRRWGHLIAVQAPDFPGGADFVLSQAAVALSLDRAASHGADEWLRLSHQQLLDDVVQRRLSGVDALAHRLEATGMTVRDRHLVGVALRPHRSRDGSMKPLDAPAACDAVLAAAGTTGADVVCSQVTLDTPLLLAAVSFPRKHHDPDADVDRIAAHVVAALGVRLDLAAGAVADDVRGLLSSLDEAIELLNLTNTASKPSAGAVVRAAGQELPLLFSRLRDEPQVQEYGERVLGPLLAYDARHGTDLLQVLTAYLQSPGNRTRAAAHSHLSRSVFYQRLAVIEKLLDRSLEDGHTIAGLYSALLAHQQIGTR</sequence>
<dbReference type="EMBL" id="BAAAOA010000043">
    <property type="protein sequence ID" value="GAA1768842.1"/>
    <property type="molecule type" value="Genomic_DNA"/>
</dbReference>
<evidence type="ECO:0000313" key="4">
    <source>
        <dbReference type="Proteomes" id="UP001501204"/>
    </source>
</evidence>
<comment type="caution">
    <text evidence="3">The sequence shown here is derived from an EMBL/GenBank/DDBJ whole genome shotgun (WGS) entry which is preliminary data.</text>
</comment>
<name>A0ABP4X5G9_9MICC</name>
<dbReference type="InterPro" id="IPR025736">
    <property type="entry name" value="PucR_C-HTH_dom"/>
</dbReference>
<feature type="domain" description="PucR C-terminal helix-turn-helix" evidence="2">
    <location>
        <begin position="486"/>
        <end position="544"/>
    </location>
</feature>
<gene>
    <name evidence="3" type="ORF">GCM10009767_28630</name>
</gene>
<dbReference type="RefSeq" id="WP_344123605.1">
    <property type="nucleotide sequence ID" value="NZ_BAAAOA010000043.1"/>
</dbReference>
<feature type="domain" description="Purine catabolism PurC-like" evidence="1">
    <location>
        <begin position="32"/>
        <end position="148"/>
    </location>
</feature>
<protein>
    <submittedName>
        <fullName evidence="3">PucR family transcriptional regulator</fullName>
    </submittedName>
</protein>
<keyword evidence="4" id="KW-1185">Reference proteome</keyword>
<accession>A0ABP4X5G9</accession>
<organism evidence="3 4">
    <name type="scientific">Kocuria aegyptia</name>
    <dbReference type="NCBI Taxonomy" id="330943"/>
    <lineage>
        <taxon>Bacteria</taxon>
        <taxon>Bacillati</taxon>
        <taxon>Actinomycetota</taxon>
        <taxon>Actinomycetes</taxon>
        <taxon>Micrococcales</taxon>
        <taxon>Micrococcaceae</taxon>
        <taxon>Kocuria</taxon>
    </lineage>
</organism>
<evidence type="ECO:0000313" key="3">
    <source>
        <dbReference type="EMBL" id="GAA1768842.1"/>
    </source>
</evidence>
<evidence type="ECO:0000259" key="2">
    <source>
        <dbReference type="Pfam" id="PF13556"/>
    </source>
</evidence>
<dbReference type="InterPro" id="IPR051448">
    <property type="entry name" value="CdaR-like_regulators"/>
</dbReference>
<dbReference type="Proteomes" id="UP001501204">
    <property type="component" value="Unassembled WGS sequence"/>
</dbReference>
<dbReference type="InterPro" id="IPR042070">
    <property type="entry name" value="PucR_C-HTH_sf"/>
</dbReference>
<proteinExistence type="predicted"/>
<dbReference type="InterPro" id="IPR012914">
    <property type="entry name" value="PucR_dom"/>
</dbReference>
<dbReference type="PANTHER" id="PTHR33744:SF1">
    <property type="entry name" value="DNA-BINDING TRANSCRIPTIONAL ACTIVATOR ADER"/>
    <property type="match status" value="1"/>
</dbReference>
<reference evidence="4" key="1">
    <citation type="journal article" date="2019" name="Int. J. Syst. Evol. Microbiol.">
        <title>The Global Catalogue of Microorganisms (GCM) 10K type strain sequencing project: providing services to taxonomists for standard genome sequencing and annotation.</title>
        <authorList>
            <consortium name="The Broad Institute Genomics Platform"/>
            <consortium name="The Broad Institute Genome Sequencing Center for Infectious Disease"/>
            <person name="Wu L."/>
            <person name="Ma J."/>
        </authorList>
    </citation>
    <scope>NUCLEOTIDE SEQUENCE [LARGE SCALE GENOMIC DNA]</scope>
    <source>
        <strain evidence="4">JCM 14735</strain>
    </source>
</reference>
<evidence type="ECO:0000259" key="1">
    <source>
        <dbReference type="Pfam" id="PF07905"/>
    </source>
</evidence>
<dbReference type="Pfam" id="PF07905">
    <property type="entry name" value="PucR"/>
    <property type="match status" value="1"/>
</dbReference>
<dbReference type="PANTHER" id="PTHR33744">
    <property type="entry name" value="CARBOHYDRATE DIACID REGULATOR"/>
    <property type="match status" value="1"/>
</dbReference>
<dbReference type="Pfam" id="PF13556">
    <property type="entry name" value="HTH_30"/>
    <property type="match status" value="1"/>
</dbReference>
<dbReference type="Gene3D" id="1.10.10.2840">
    <property type="entry name" value="PucR C-terminal helix-turn-helix domain"/>
    <property type="match status" value="1"/>
</dbReference>